<proteinExistence type="predicted"/>
<accession>A0ACC2ANY0</accession>
<dbReference type="EMBL" id="CM055111">
    <property type="protein sequence ID" value="KAJ7519313.1"/>
    <property type="molecule type" value="Genomic_DNA"/>
</dbReference>
<keyword evidence="2" id="KW-1185">Reference proteome</keyword>
<sequence>MAWYWALERGNMWFSAQVYNREHGHFGFTLSRYDAEVCYDRHTNTFSAWYLPRDPRTLVIEEGVPWDRLRAPPVDTHAHSLHISEQLDELRPGDPVEVQWRRNGAFPYGTVHSYVIPSSFTGVTSILSTVVSPSFDFLSCI</sequence>
<name>A0ACC2ANY0_DIPCM</name>
<comment type="caution">
    <text evidence="1">The sequence shown here is derived from an EMBL/GenBank/DDBJ whole genome shotgun (WGS) entry which is preliminary data.</text>
</comment>
<protein>
    <submittedName>
        <fullName evidence="1">Uncharacterized protein</fullName>
    </submittedName>
</protein>
<gene>
    <name evidence="1" type="ORF">O6H91_20G033600</name>
</gene>
<organism evidence="1 2">
    <name type="scientific">Diphasiastrum complanatum</name>
    <name type="common">Issler's clubmoss</name>
    <name type="synonym">Lycopodium complanatum</name>
    <dbReference type="NCBI Taxonomy" id="34168"/>
    <lineage>
        <taxon>Eukaryota</taxon>
        <taxon>Viridiplantae</taxon>
        <taxon>Streptophyta</taxon>
        <taxon>Embryophyta</taxon>
        <taxon>Tracheophyta</taxon>
        <taxon>Lycopodiopsida</taxon>
        <taxon>Lycopodiales</taxon>
        <taxon>Lycopodiaceae</taxon>
        <taxon>Lycopodioideae</taxon>
        <taxon>Diphasiastrum</taxon>
    </lineage>
</organism>
<dbReference type="Proteomes" id="UP001162992">
    <property type="component" value="Chromosome 20"/>
</dbReference>
<evidence type="ECO:0000313" key="2">
    <source>
        <dbReference type="Proteomes" id="UP001162992"/>
    </source>
</evidence>
<reference evidence="2" key="1">
    <citation type="journal article" date="2024" name="Proc. Natl. Acad. Sci. U.S.A.">
        <title>Extraordinary preservation of gene collinearity over three hundred million years revealed in homosporous lycophytes.</title>
        <authorList>
            <person name="Li C."/>
            <person name="Wickell D."/>
            <person name="Kuo L.Y."/>
            <person name="Chen X."/>
            <person name="Nie B."/>
            <person name="Liao X."/>
            <person name="Peng D."/>
            <person name="Ji J."/>
            <person name="Jenkins J."/>
            <person name="Williams M."/>
            <person name="Shu S."/>
            <person name="Plott C."/>
            <person name="Barry K."/>
            <person name="Rajasekar S."/>
            <person name="Grimwood J."/>
            <person name="Han X."/>
            <person name="Sun S."/>
            <person name="Hou Z."/>
            <person name="He W."/>
            <person name="Dai G."/>
            <person name="Sun C."/>
            <person name="Schmutz J."/>
            <person name="Leebens-Mack J.H."/>
            <person name="Li F.W."/>
            <person name="Wang L."/>
        </authorList>
    </citation>
    <scope>NUCLEOTIDE SEQUENCE [LARGE SCALE GENOMIC DNA]</scope>
    <source>
        <strain evidence="2">cv. PW_Plant_1</strain>
    </source>
</reference>
<evidence type="ECO:0000313" key="1">
    <source>
        <dbReference type="EMBL" id="KAJ7519313.1"/>
    </source>
</evidence>